<accession>A0ABV7IQR0</accession>
<comment type="caution">
    <text evidence="1">The sequence shown here is derived from an EMBL/GenBank/DDBJ whole genome shotgun (WGS) entry which is preliminary data.</text>
</comment>
<dbReference type="EMBL" id="JBHRTQ010000010">
    <property type="protein sequence ID" value="MFC3175006.1"/>
    <property type="molecule type" value="Genomic_DNA"/>
</dbReference>
<name>A0ABV7IQR0_9SPHN</name>
<gene>
    <name evidence="1" type="ORF">ACFOD9_12170</name>
</gene>
<dbReference type="SUPFAM" id="SSF46785">
    <property type="entry name" value="Winged helix' DNA-binding domain"/>
    <property type="match status" value="1"/>
</dbReference>
<evidence type="ECO:0000313" key="2">
    <source>
        <dbReference type="Proteomes" id="UP001595604"/>
    </source>
</evidence>
<sequence length="130" mass="13861">MLKRMVLVGALVVGGHVLAKRILASAALPPVEDPRGEADANYGCGRGQCAPLRLFDGEREVYDLLRAAGEQGVSAYGLAQALEISVGSVHSRLTGLRRLGLIDKAPKQFWPTRAGWPVTAYVVTTPHSAQ</sequence>
<organism evidence="1 2">
    <name type="scientific">Novosphingobium bradum</name>
    <dbReference type="NCBI Taxonomy" id="1737444"/>
    <lineage>
        <taxon>Bacteria</taxon>
        <taxon>Pseudomonadati</taxon>
        <taxon>Pseudomonadota</taxon>
        <taxon>Alphaproteobacteria</taxon>
        <taxon>Sphingomonadales</taxon>
        <taxon>Sphingomonadaceae</taxon>
        <taxon>Novosphingobium</taxon>
    </lineage>
</organism>
<protein>
    <recommendedName>
        <fullName evidence="3">HTH marR-type domain-containing protein</fullName>
    </recommendedName>
</protein>
<dbReference type="InterPro" id="IPR036390">
    <property type="entry name" value="WH_DNA-bd_sf"/>
</dbReference>
<evidence type="ECO:0000313" key="1">
    <source>
        <dbReference type="EMBL" id="MFC3175006.1"/>
    </source>
</evidence>
<dbReference type="Proteomes" id="UP001595604">
    <property type="component" value="Unassembled WGS sequence"/>
</dbReference>
<keyword evidence="2" id="KW-1185">Reference proteome</keyword>
<reference evidence="2" key="1">
    <citation type="journal article" date="2019" name="Int. J. Syst. Evol. Microbiol.">
        <title>The Global Catalogue of Microorganisms (GCM) 10K type strain sequencing project: providing services to taxonomists for standard genome sequencing and annotation.</title>
        <authorList>
            <consortium name="The Broad Institute Genomics Platform"/>
            <consortium name="The Broad Institute Genome Sequencing Center for Infectious Disease"/>
            <person name="Wu L."/>
            <person name="Ma J."/>
        </authorList>
    </citation>
    <scope>NUCLEOTIDE SEQUENCE [LARGE SCALE GENOMIC DNA]</scope>
    <source>
        <strain evidence="2">KCTC 42984</strain>
    </source>
</reference>
<proteinExistence type="predicted"/>
<evidence type="ECO:0008006" key="3">
    <source>
        <dbReference type="Google" id="ProtNLM"/>
    </source>
</evidence>
<dbReference type="RefSeq" id="WP_379510381.1">
    <property type="nucleotide sequence ID" value="NZ_JBHRTQ010000010.1"/>
</dbReference>